<keyword evidence="7" id="KW-1185">Reference proteome</keyword>
<feature type="region of interest" description="Disordered" evidence="5">
    <location>
        <begin position="175"/>
        <end position="405"/>
    </location>
</feature>
<sequence>MADKAREYLAINVLNENGTVSYRILSRALKVHVNLAKQLLFDFYHEQNAKSSNSISATYLITGTRHQRDIFQSNRIIGHEGESGIPQSSPFQSSIAGQDTAEDIMPITSVVLAREDDLDEVKAQFEEIVSIHIYSLQPKHVQDLQTLTDCTRRIHVEYMNEDPSKSWKQYGTIHNPNINRRTPRMAPPSSSISALQSLPKSTAKSTTNSKFWSIEPLKPTLKSSASQEGALKTSTMSGEESKTEPRPKNAPLPSLKRNRSDIFQSFAKAKPKGTKKLNRSPTEATPTPEDEPMKDASEEEQEEDFALVRKSAAEEEASRKVKAEREEHLRHGMWNDEDEPMSDIADPQNNTEIGSQEGVGEESDTGAIDKTTSPQQTEKTETATVSGGRRRGRRRVMKKKKVQDEEGYLVTREEAVWESFSEEDVQPKKVMLPAPTTGTGKREVRKVGQGNIMSFFGKKNRQT</sequence>
<proteinExistence type="predicted"/>
<dbReference type="OrthoDB" id="514823at2759"/>
<dbReference type="GO" id="GO:0006297">
    <property type="term" value="P:nucleotide-excision repair, DNA gap filling"/>
    <property type="evidence" value="ECO:0007669"/>
    <property type="project" value="TreeGrafter"/>
</dbReference>
<dbReference type="Proteomes" id="UP000799429">
    <property type="component" value="Unassembled WGS sequence"/>
</dbReference>
<evidence type="ECO:0000256" key="3">
    <source>
        <dbReference type="ARBA" id="ARBA00022705"/>
    </source>
</evidence>
<evidence type="ECO:0000256" key="1">
    <source>
        <dbReference type="ARBA" id="ARBA00004123"/>
    </source>
</evidence>
<dbReference type="Gene3D" id="3.90.1030.20">
    <property type="entry name" value="DNA polymerase delta, p66 (Cdc27) subunit, wHTH domain"/>
    <property type="match status" value="1"/>
</dbReference>
<evidence type="ECO:0000313" key="6">
    <source>
        <dbReference type="EMBL" id="KAF2834414.1"/>
    </source>
</evidence>
<dbReference type="EMBL" id="MU006119">
    <property type="protein sequence ID" value="KAF2834414.1"/>
    <property type="molecule type" value="Genomic_DNA"/>
</dbReference>
<feature type="compositionally biased region" description="Polar residues" evidence="5">
    <location>
        <begin position="188"/>
        <end position="211"/>
    </location>
</feature>
<feature type="compositionally biased region" description="Basic and acidic residues" evidence="5">
    <location>
        <begin position="311"/>
        <end position="334"/>
    </location>
</feature>
<accession>A0A9P4S1H3</accession>
<comment type="caution">
    <text evidence="6">The sequence shown here is derived from an EMBL/GenBank/DDBJ whole genome shotgun (WGS) entry which is preliminary data.</text>
</comment>
<comment type="subcellular location">
    <subcellularLocation>
        <location evidence="1">Nucleus</location>
    </subcellularLocation>
</comment>
<protein>
    <recommendedName>
        <fullName evidence="2">DNA polymerase delta subunit 3</fullName>
    </recommendedName>
</protein>
<organism evidence="6 7">
    <name type="scientific">Patellaria atrata CBS 101060</name>
    <dbReference type="NCBI Taxonomy" id="1346257"/>
    <lineage>
        <taxon>Eukaryota</taxon>
        <taxon>Fungi</taxon>
        <taxon>Dikarya</taxon>
        <taxon>Ascomycota</taxon>
        <taxon>Pezizomycotina</taxon>
        <taxon>Dothideomycetes</taxon>
        <taxon>Dothideomycetes incertae sedis</taxon>
        <taxon>Patellariales</taxon>
        <taxon>Patellariaceae</taxon>
        <taxon>Patellaria</taxon>
    </lineage>
</organism>
<dbReference type="GO" id="GO:1904161">
    <property type="term" value="P:DNA synthesis involved in UV-damage excision repair"/>
    <property type="evidence" value="ECO:0007669"/>
    <property type="project" value="TreeGrafter"/>
</dbReference>
<name>A0A9P4S1H3_9PEZI</name>
<dbReference type="PANTHER" id="PTHR17598">
    <property type="entry name" value="DNA POLYMERASE DELTA SUBUNIT 3"/>
    <property type="match status" value="1"/>
</dbReference>
<feature type="region of interest" description="Disordered" evidence="5">
    <location>
        <begin position="423"/>
        <end position="442"/>
    </location>
</feature>
<keyword evidence="3" id="KW-0235">DNA replication</keyword>
<dbReference type="GO" id="GO:0006271">
    <property type="term" value="P:DNA strand elongation involved in DNA replication"/>
    <property type="evidence" value="ECO:0007669"/>
    <property type="project" value="TreeGrafter"/>
</dbReference>
<keyword evidence="4" id="KW-0539">Nucleus</keyword>
<evidence type="ECO:0000313" key="7">
    <source>
        <dbReference type="Proteomes" id="UP000799429"/>
    </source>
</evidence>
<dbReference type="GO" id="GO:0003887">
    <property type="term" value="F:DNA-directed DNA polymerase activity"/>
    <property type="evidence" value="ECO:0007669"/>
    <property type="project" value="TreeGrafter"/>
</dbReference>
<dbReference type="AlphaFoldDB" id="A0A9P4S1H3"/>
<evidence type="ECO:0000256" key="5">
    <source>
        <dbReference type="SAM" id="MobiDB-lite"/>
    </source>
</evidence>
<feature type="compositionally biased region" description="Basic residues" evidence="5">
    <location>
        <begin position="388"/>
        <end position="401"/>
    </location>
</feature>
<evidence type="ECO:0000256" key="2">
    <source>
        <dbReference type="ARBA" id="ARBA00017589"/>
    </source>
</evidence>
<feature type="compositionally biased region" description="Basic residues" evidence="5">
    <location>
        <begin position="269"/>
        <end position="278"/>
    </location>
</feature>
<gene>
    <name evidence="6" type="ORF">M501DRAFT_1047003</name>
</gene>
<dbReference type="InterPro" id="IPR019038">
    <property type="entry name" value="POLD3"/>
</dbReference>
<reference evidence="6" key="1">
    <citation type="journal article" date="2020" name="Stud. Mycol.">
        <title>101 Dothideomycetes genomes: a test case for predicting lifestyles and emergence of pathogens.</title>
        <authorList>
            <person name="Haridas S."/>
            <person name="Albert R."/>
            <person name="Binder M."/>
            <person name="Bloem J."/>
            <person name="Labutti K."/>
            <person name="Salamov A."/>
            <person name="Andreopoulos B."/>
            <person name="Baker S."/>
            <person name="Barry K."/>
            <person name="Bills G."/>
            <person name="Bluhm B."/>
            <person name="Cannon C."/>
            <person name="Castanera R."/>
            <person name="Culley D."/>
            <person name="Daum C."/>
            <person name="Ezra D."/>
            <person name="Gonzalez J."/>
            <person name="Henrissat B."/>
            <person name="Kuo A."/>
            <person name="Liang C."/>
            <person name="Lipzen A."/>
            <person name="Lutzoni F."/>
            <person name="Magnuson J."/>
            <person name="Mondo S."/>
            <person name="Nolan M."/>
            <person name="Ohm R."/>
            <person name="Pangilinan J."/>
            <person name="Park H.-J."/>
            <person name="Ramirez L."/>
            <person name="Alfaro M."/>
            <person name="Sun H."/>
            <person name="Tritt A."/>
            <person name="Yoshinaga Y."/>
            <person name="Zwiers L.-H."/>
            <person name="Turgeon B."/>
            <person name="Goodwin S."/>
            <person name="Spatafora J."/>
            <person name="Crous P."/>
            <person name="Grigoriev I."/>
        </authorList>
    </citation>
    <scope>NUCLEOTIDE SEQUENCE</scope>
    <source>
        <strain evidence="6">CBS 101060</strain>
    </source>
</reference>
<feature type="compositionally biased region" description="Polar residues" evidence="5">
    <location>
        <begin position="370"/>
        <end position="385"/>
    </location>
</feature>
<dbReference type="GO" id="GO:0043625">
    <property type="term" value="C:delta DNA polymerase complex"/>
    <property type="evidence" value="ECO:0007669"/>
    <property type="project" value="InterPro"/>
</dbReference>
<evidence type="ECO:0000256" key="4">
    <source>
        <dbReference type="ARBA" id="ARBA00023242"/>
    </source>
</evidence>
<dbReference type="PANTHER" id="PTHR17598:SF13">
    <property type="entry name" value="DNA POLYMERASE DELTA SUBUNIT 3"/>
    <property type="match status" value="1"/>
</dbReference>
<feature type="compositionally biased region" description="Polar residues" evidence="5">
    <location>
        <begin position="221"/>
        <end position="238"/>
    </location>
</feature>
<dbReference type="Pfam" id="PF09507">
    <property type="entry name" value="CDC27"/>
    <property type="match status" value="1"/>
</dbReference>
<dbReference type="InterPro" id="IPR041913">
    <property type="entry name" value="POLD3_sf"/>
</dbReference>